<dbReference type="Pfam" id="PF01580">
    <property type="entry name" value="FtsK_SpoIIIE"/>
    <property type="match status" value="1"/>
</dbReference>
<gene>
    <name evidence="3" type="ORF">WDS16_13810</name>
</gene>
<keyword evidence="4" id="KW-1185">Reference proteome</keyword>
<dbReference type="SUPFAM" id="SSF52540">
    <property type="entry name" value="P-loop containing nucleoside triphosphate hydrolases"/>
    <property type="match status" value="1"/>
</dbReference>
<dbReference type="RefSeq" id="WP_338893188.1">
    <property type="nucleotide sequence ID" value="NZ_CP147846.1"/>
</dbReference>
<keyword evidence="1" id="KW-0067">ATP-binding</keyword>
<dbReference type="InterPro" id="IPR002543">
    <property type="entry name" value="FtsK_dom"/>
</dbReference>
<accession>A0ABZ2PQK2</accession>
<evidence type="ECO:0000256" key="1">
    <source>
        <dbReference type="PROSITE-ProRule" id="PRU00289"/>
    </source>
</evidence>
<protein>
    <submittedName>
        <fullName evidence="3">FtsK/SpoIIIE domain-containing protein</fullName>
    </submittedName>
</protein>
<dbReference type="PROSITE" id="PS50901">
    <property type="entry name" value="FTSK"/>
    <property type="match status" value="1"/>
</dbReference>
<reference evidence="3 4" key="1">
    <citation type="submission" date="2024-03" db="EMBL/GenBank/DDBJ databases">
        <title>Natural products discovery in diverse microorganisms through a two-stage MS feature dereplication strategy.</title>
        <authorList>
            <person name="Zhang R."/>
        </authorList>
    </citation>
    <scope>NUCLEOTIDE SEQUENCE [LARGE SCALE GENOMIC DNA]</scope>
    <source>
        <strain evidence="3 4">18930</strain>
    </source>
</reference>
<evidence type="ECO:0000259" key="2">
    <source>
        <dbReference type="PROSITE" id="PS50901"/>
    </source>
</evidence>
<proteinExistence type="predicted"/>
<dbReference type="EMBL" id="CP147846">
    <property type="protein sequence ID" value="WXG71462.1"/>
    <property type="molecule type" value="Genomic_DNA"/>
</dbReference>
<organism evidence="3 4">
    <name type="scientific">Rhodococcus sovatensis</name>
    <dbReference type="NCBI Taxonomy" id="1805840"/>
    <lineage>
        <taxon>Bacteria</taxon>
        <taxon>Bacillati</taxon>
        <taxon>Actinomycetota</taxon>
        <taxon>Actinomycetes</taxon>
        <taxon>Mycobacteriales</taxon>
        <taxon>Nocardiaceae</taxon>
        <taxon>Rhodococcus</taxon>
    </lineage>
</organism>
<sequence length="226" mass="24415">MPVGIDEAELKPIALDFAEQAHFIVFGDTECGKTALLTSICSSLTAANTPTQVKLILADYRRTMLGVVESDHLAGYAASQPVLSTMMNELASKLAERMPGPDVTARQLRERSWWSGPEIFVIVDDYDLVATASGNPLAVLADYLPHARDIGLHLVLARRSGGASRTMYDQIISRMRDLVSPGLVMSGSRDEGNLIGTVKPSPMPPGRGVLVDRRGQSLVQLAWSPT</sequence>
<feature type="domain" description="FtsK" evidence="2">
    <location>
        <begin position="10"/>
        <end position="194"/>
    </location>
</feature>
<evidence type="ECO:0000313" key="4">
    <source>
        <dbReference type="Proteomes" id="UP001432000"/>
    </source>
</evidence>
<dbReference type="Proteomes" id="UP001432000">
    <property type="component" value="Chromosome"/>
</dbReference>
<evidence type="ECO:0000313" key="3">
    <source>
        <dbReference type="EMBL" id="WXG71462.1"/>
    </source>
</evidence>
<name>A0ABZ2PQK2_9NOCA</name>
<keyword evidence="1" id="KW-0547">Nucleotide-binding</keyword>
<dbReference type="Gene3D" id="3.40.50.300">
    <property type="entry name" value="P-loop containing nucleotide triphosphate hydrolases"/>
    <property type="match status" value="1"/>
</dbReference>
<feature type="binding site" evidence="1">
    <location>
        <begin position="27"/>
        <end position="34"/>
    </location>
    <ligand>
        <name>ATP</name>
        <dbReference type="ChEBI" id="CHEBI:30616"/>
    </ligand>
</feature>
<dbReference type="InterPro" id="IPR027417">
    <property type="entry name" value="P-loop_NTPase"/>
</dbReference>